<comment type="cofactor">
    <cofactor evidence="1">
        <name>[4Fe-4S] cluster</name>
        <dbReference type="ChEBI" id="CHEBI:49883"/>
    </cofactor>
</comment>
<dbReference type="RefSeq" id="WP_114342576.1">
    <property type="nucleotide sequence ID" value="NZ_QFWQ01000005.1"/>
</dbReference>
<evidence type="ECO:0000259" key="12">
    <source>
        <dbReference type="Pfam" id="PF00694"/>
    </source>
</evidence>
<dbReference type="PROSITE" id="PS00450">
    <property type="entry name" value="ACONITASE_1"/>
    <property type="match status" value="1"/>
</dbReference>
<dbReference type="GO" id="GO:0003994">
    <property type="term" value="F:aconitate hydratase activity"/>
    <property type="evidence" value="ECO:0007669"/>
    <property type="project" value="UniProtKB-EC"/>
</dbReference>
<dbReference type="InterPro" id="IPR001030">
    <property type="entry name" value="Acoase/IPM_deHydtase_lsu_aba"/>
</dbReference>
<dbReference type="OrthoDB" id="9764318at2"/>
<dbReference type="InterPro" id="IPR018136">
    <property type="entry name" value="Aconitase_4Fe-4S_BS"/>
</dbReference>
<evidence type="ECO:0000256" key="6">
    <source>
        <dbReference type="ARBA" id="ARBA00023004"/>
    </source>
</evidence>
<evidence type="ECO:0000256" key="8">
    <source>
        <dbReference type="ARBA" id="ARBA00023239"/>
    </source>
</evidence>
<evidence type="ECO:0000259" key="11">
    <source>
        <dbReference type="Pfam" id="PF00330"/>
    </source>
</evidence>
<dbReference type="FunFam" id="3.20.19.10:FF:000001">
    <property type="entry name" value="Aconitate hydratase"/>
    <property type="match status" value="1"/>
</dbReference>
<dbReference type="InterPro" id="IPR044137">
    <property type="entry name" value="AcnA_IRP_Swivel"/>
</dbReference>
<dbReference type="FunFam" id="3.30.499.10:FF:000002">
    <property type="entry name" value="Aconitate hydratase"/>
    <property type="match status" value="1"/>
</dbReference>
<dbReference type="NCBIfam" id="NF009520">
    <property type="entry name" value="PRK12881.1"/>
    <property type="match status" value="1"/>
</dbReference>
<proteinExistence type="inferred from homology"/>
<comment type="caution">
    <text evidence="13">The sequence shown here is derived from an EMBL/GenBank/DDBJ whole genome shotgun (WGS) entry which is preliminary data.</text>
</comment>
<protein>
    <recommendedName>
        <fullName evidence="10">Aconitate hydratase</fullName>
        <shortName evidence="10">Aconitase</shortName>
        <ecNumber evidence="10">4.2.1.3</ecNumber>
    </recommendedName>
</protein>
<dbReference type="CDD" id="cd01580">
    <property type="entry name" value="AcnA_IRP_Swivel"/>
    <property type="match status" value="1"/>
</dbReference>
<keyword evidence="14" id="KW-1185">Reference proteome</keyword>
<evidence type="ECO:0000256" key="3">
    <source>
        <dbReference type="ARBA" id="ARBA00007185"/>
    </source>
</evidence>
<evidence type="ECO:0000313" key="13">
    <source>
        <dbReference type="EMBL" id="RCS30124.1"/>
    </source>
</evidence>
<gene>
    <name evidence="13" type="primary">acnA</name>
    <name evidence="13" type="ORF">DEO45_08645</name>
</gene>
<comment type="function">
    <text evidence="10">Catalyzes the isomerization of citrate to isocitrate via cis-aconitate.</text>
</comment>
<dbReference type="GO" id="GO:0046872">
    <property type="term" value="F:metal ion binding"/>
    <property type="evidence" value="ECO:0007669"/>
    <property type="project" value="UniProtKB-KW"/>
</dbReference>
<evidence type="ECO:0000256" key="2">
    <source>
        <dbReference type="ARBA" id="ARBA00004717"/>
    </source>
</evidence>
<dbReference type="GO" id="GO:0051539">
    <property type="term" value="F:4 iron, 4 sulfur cluster binding"/>
    <property type="evidence" value="ECO:0007669"/>
    <property type="project" value="UniProtKB-KW"/>
</dbReference>
<name>A0A368KDZ1_9GAMM</name>
<dbReference type="SUPFAM" id="SSF53732">
    <property type="entry name" value="Aconitase iron-sulfur domain"/>
    <property type="match status" value="1"/>
</dbReference>
<dbReference type="Gene3D" id="3.20.19.10">
    <property type="entry name" value="Aconitase, domain 4"/>
    <property type="match status" value="1"/>
</dbReference>
<evidence type="ECO:0000256" key="5">
    <source>
        <dbReference type="ARBA" id="ARBA00022723"/>
    </source>
</evidence>
<comment type="similarity">
    <text evidence="3 10">Belongs to the aconitase/IPM isomerase family.</text>
</comment>
<dbReference type="Pfam" id="PF00330">
    <property type="entry name" value="Aconitase"/>
    <property type="match status" value="1"/>
</dbReference>
<dbReference type="PRINTS" id="PR00415">
    <property type="entry name" value="ACONITASE"/>
</dbReference>
<dbReference type="Gene3D" id="6.10.190.10">
    <property type="match status" value="1"/>
</dbReference>
<dbReference type="Pfam" id="PF00694">
    <property type="entry name" value="Aconitase_C"/>
    <property type="match status" value="1"/>
</dbReference>
<evidence type="ECO:0000256" key="1">
    <source>
        <dbReference type="ARBA" id="ARBA00001966"/>
    </source>
</evidence>
<dbReference type="InterPro" id="IPR000573">
    <property type="entry name" value="AconitaseA/IPMdHydase_ssu_swvl"/>
</dbReference>
<dbReference type="InterPro" id="IPR015931">
    <property type="entry name" value="Acnase/IPM_dHydase_lsu_aba_1/3"/>
</dbReference>
<dbReference type="Proteomes" id="UP000252387">
    <property type="component" value="Unassembled WGS sequence"/>
</dbReference>
<comment type="catalytic activity">
    <reaction evidence="9 10">
        <text>citrate = D-threo-isocitrate</text>
        <dbReference type="Rhea" id="RHEA:10336"/>
        <dbReference type="ChEBI" id="CHEBI:15562"/>
        <dbReference type="ChEBI" id="CHEBI:16947"/>
        <dbReference type="EC" id="4.2.1.3"/>
    </reaction>
</comment>
<dbReference type="CDD" id="cd01586">
    <property type="entry name" value="AcnA_IRP"/>
    <property type="match status" value="1"/>
</dbReference>
<dbReference type="InterPro" id="IPR036008">
    <property type="entry name" value="Aconitase_4Fe-4S_dom"/>
</dbReference>
<dbReference type="UniPathway" id="UPA00223">
    <property type="reaction ID" value="UER00718"/>
</dbReference>
<dbReference type="AlphaFoldDB" id="A0A368KDZ1"/>
<dbReference type="NCBIfam" id="NF006757">
    <property type="entry name" value="PRK09277.1"/>
    <property type="match status" value="1"/>
</dbReference>
<dbReference type="GO" id="GO:0006099">
    <property type="term" value="P:tricarboxylic acid cycle"/>
    <property type="evidence" value="ECO:0007669"/>
    <property type="project" value="UniProtKB-UniPathway"/>
</dbReference>
<reference evidence="13 14" key="1">
    <citation type="submission" date="2018-05" db="EMBL/GenBank/DDBJ databases">
        <title>Draft genome sequence of Rhodanobacter denitrificans Yn1 isolated from gold copper mine.</title>
        <authorList>
            <person name="Yang N."/>
            <person name="Mazhar H.S."/>
            <person name="Rensing C."/>
        </authorList>
    </citation>
    <scope>NUCLEOTIDE SEQUENCE [LARGE SCALE GENOMIC DNA]</scope>
    <source>
        <strain evidence="13 14">Yn1</strain>
    </source>
</reference>
<organism evidence="13 14">
    <name type="scientific">Rhodanobacter denitrificans</name>
    <dbReference type="NCBI Taxonomy" id="666685"/>
    <lineage>
        <taxon>Bacteria</taxon>
        <taxon>Pseudomonadati</taxon>
        <taxon>Pseudomonadota</taxon>
        <taxon>Gammaproteobacteria</taxon>
        <taxon>Lysobacterales</taxon>
        <taxon>Rhodanobacteraceae</taxon>
        <taxon>Rhodanobacter</taxon>
    </lineage>
</organism>
<comment type="pathway">
    <text evidence="2">Carbohydrate metabolism; tricarboxylic acid cycle; isocitrate from oxaloacetate: step 2/2.</text>
</comment>
<dbReference type="SUPFAM" id="SSF52016">
    <property type="entry name" value="LeuD/IlvD-like"/>
    <property type="match status" value="1"/>
</dbReference>
<dbReference type="EMBL" id="QFWQ01000005">
    <property type="protein sequence ID" value="RCS30124.1"/>
    <property type="molecule type" value="Genomic_DNA"/>
</dbReference>
<feature type="domain" description="Aconitase A/isopropylmalate dehydratase small subunit swivel" evidence="12">
    <location>
        <begin position="713"/>
        <end position="840"/>
    </location>
</feature>
<keyword evidence="4 10" id="KW-0004">4Fe-4S</keyword>
<dbReference type="Gene3D" id="3.30.499.10">
    <property type="entry name" value="Aconitase, domain 3"/>
    <property type="match status" value="2"/>
</dbReference>
<dbReference type="EC" id="4.2.1.3" evidence="10"/>
<keyword evidence="5" id="KW-0479">Metal-binding</keyword>
<feature type="domain" description="Aconitase/3-isopropylmalate dehydratase large subunit alpha/beta/alpha" evidence="11">
    <location>
        <begin position="66"/>
        <end position="584"/>
    </location>
</feature>
<dbReference type="InterPro" id="IPR006249">
    <property type="entry name" value="Aconitase/IRP2"/>
</dbReference>
<evidence type="ECO:0000256" key="9">
    <source>
        <dbReference type="ARBA" id="ARBA00023501"/>
    </source>
</evidence>
<sequence>MKDTFSVRDTLEVNGQRHVFASLAKLGQRYDLKRLPYSLKILLENLLRHEDGVDVTAKEIEAIAKWDAKAEPATEIAFMPARVVLQDFTGVPCVVDLAAMRDAVVKLGGDATQINPLAPAELVIDHSVQVDVYGTESALEQNVAIEFERNQERYSFLRWGQKAFNNFKVVPPRTGIVHQVNLEHLARVVFTADIGGESWAYPDTVFGTDSHTTMINGLGVLGWGVGGIEAEAAMLGQPSSMLIPQVVGFKLTGKLGEGVTATDLVLTVTQMLRKLGVVGKFVEFFGNGLKHLPLADRATIGNMAPEYGATCGIFPIDQEALNYMQLSGRSAAQIRLVEAYAKAQGMWHDENSPTSEYTTTLELDLADVRPSMAGPKRPQDRVLLEGVQQSFHDVVGALTANRRPKNGAVAAFANEGGATAIGNPANAIGETGVLVEKDGESFRVGDGSVVIAAITSCTNTSNPAVMLGAGIVAKKAAAKGLKAKPWVKTSIGPGSKVVSDYLEQTGLLKELEKINFYIVGYGCTTCIGNSGPLPVEISKGIADGDLAVASVLSGNRNFEGRVHPEVKMNYLASPPLVVAYALAGTLDIDLTKDSIGTGNDGKPVYLKDIWPSNQEISDAIAGAINPAMFEKNYADVFKGDSRWNQIASPDGAVYRWNDSTYIKNPPYFDGMTMALGKVEDIHGARALGVFGDSITTDHISPAGSIKKDSPAGRFLIEKGVQPKDFNSYGSRRGNDDVMVRGTFANIRIKNLMLDNVEGGYTLHVPSGEQLAIYDAAVKYKASHTPLVVLAGKEYGTGSSRDWAAKGTLLLGVKAVIAESFERIHRSNLVGMGVLPCTFKDGQNAQTLGLTGRETFDVTGLDDGNSKEATVTATAADGSRKQFSVNVMLLTPKEREFFRHGGILQYVLRQLAGKKAA</sequence>
<dbReference type="PANTHER" id="PTHR11670">
    <property type="entry name" value="ACONITASE/IRON-RESPONSIVE ELEMENT FAMILY MEMBER"/>
    <property type="match status" value="1"/>
</dbReference>
<accession>A0A368KDZ1</accession>
<dbReference type="NCBIfam" id="TIGR01341">
    <property type="entry name" value="aconitase_1"/>
    <property type="match status" value="1"/>
</dbReference>
<keyword evidence="7 10" id="KW-0411">Iron-sulfur</keyword>
<dbReference type="InterPro" id="IPR015928">
    <property type="entry name" value="Aconitase/3IPM_dehydase_swvl"/>
</dbReference>
<evidence type="ECO:0000313" key="14">
    <source>
        <dbReference type="Proteomes" id="UP000252387"/>
    </source>
</evidence>
<evidence type="ECO:0000256" key="4">
    <source>
        <dbReference type="ARBA" id="ARBA00022485"/>
    </source>
</evidence>
<keyword evidence="8 10" id="KW-0456">Lyase</keyword>
<evidence type="ECO:0000256" key="7">
    <source>
        <dbReference type="ARBA" id="ARBA00023014"/>
    </source>
</evidence>
<keyword evidence="6 10" id="KW-0408">Iron</keyword>
<evidence type="ECO:0000256" key="10">
    <source>
        <dbReference type="RuleBase" id="RU361275"/>
    </source>
</evidence>